<comment type="caution">
    <text evidence="3">The sequence shown here is derived from an EMBL/GenBank/DDBJ whole genome shotgun (WGS) entry which is preliminary data.</text>
</comment>
<protein>
    <submittedName>
        <fullName evidence="3">Uncharacterized protein</fullName>
    </submittedName>
</protein>
<evidence type="ECO:0000256" key="2">
    <source>
        <dbReference type="SAM" id="Phobius"/>
    </source>
</evidence>
<evidence type="ECO:0000313" key="3">
    <source>
        <dbReference type="EMBL" id="KAE9544729.1"/>
    </source>
</evidence>
<keyword evidence="4" id="KW-1185">Reference proteome</keyword>
<name>A0A6G0U7Z5_APHGL</name>
<keyword evidence="2" id="KW-1133">Transmembrane helix</keyword>
<keyword evidence="2" id="KW-0812">Transmembrane</keyword>
<evidence type="ECO:0000256" key="1">
    <source>
        <dbReference type="SAM" id="MobiDB-lite"/>
    </source>
</evidence>
<feature type="region of interest" description="Disordered" evidence="1">
    <location>
        <begin position="117"/>
        <end position="138"/>
    </location>
</feature>
<feature type="transmembrane region" description="Helical" evidence="2">
    <location>
        <begin position="147"/>
        <end position="168"/>
    </location>
</feature>
<accession>A0A6G0U7Z5</accession>
<dbReference type="EMBL" id="VYZN01000001">
    <property type="protein sequence ID" value="KAE9544729.1"/>
    <property type="molecule type" value="Genomic_DNA"/>
</dbReference>
<dbReference type="AlphaFoldDB" id="A0A6G0U7Z5"/>
<proteinExistence type="predicted"/>
<sequence length="171" mass="19672">MGMYIFEQHIKSKERNRLTDKTLVRLVLMLSAPIDFKFKKLPPTLYALVYNEPQKMLHRTYLLDLVFQFAVGFPGNKYIPIIIIYNVNNIQFFLPIVHLLLSSDIKSTLLKRLSAKSGRPSEFGKDPENPDITISSPGSHFTKRRPAFNAISLSVLILSSMALTYRLMIKR</sequence>
<reference evidence="3 4" key="1">
    <citation type="submission" date="2019-08" db="EMBL/GenBank/DDBJ databases">
        <title>The genome of the soybean aphid Biotype 1, its phylome, world population structure and adaptation to the North American continent.</title>
        <authorList>
            <person name="Giordano R."/>
            <person name="Donthu R.K."/>
            <person name="Hernandez A.G."/>
            <person name="Wright C.L."/>
            <person name="Zimin A.V."/>
        </authorList>
    </citation>
    <scope>NUCLEOTIDE SEQUENCE [LARGE SCALE GENOMIC DNA]</scope>
    <source>
        <tissue evidence="3">Whole aphids</tissue>
    </source>
</reference>
<keyword evidence="2" id="KW-0472">Membrane</keyword>
<organism evidence="3 4">
    <name type="scientific">Aphis glycines</name>
    <name type="common">Soybean aphid</name>
    <dbReference type="NCBI Taxonomy" id="307491"/>
    <lineage>
        <taxon>Eukaryota</taxon>
        <taxon>Metazoa</taxon>
        <taxon>Ecdysozoa</taxon>
        <taxon>Arthropoda</taxon>
        <taxon>Hexapoda</taxon>
        <taxon>Insecta</taxon>
        <taxon>Pterygota</taxon>
        <taxon>Neoptera</taxon>
        <taxon>Paraneoptera</taxon>
        <taxon>Hemiptera</taxon>
        <taxon>Sternorrhyncha</taxon>
        <taxon>Aphidomorpha</taxon>
        <taxon>Aphidoidea</taxon>
        <taxon>Aphididae</taxon>
        <taxon>Aphidini</taxon>
        <taxon>Aphis</taxon>
        <taxon>Aphis</taxon>
    </lineage>
</organism>
<gene>
    <name evidence="3" type="ORF">AGLY_000271</name>
</gene>
<evidence type="ECO:0000313" key="4">
    <source>
        <dbReference type="Proteomes" id="UP000475862"/>
    </source>
</evidence>
<dbReference type="Proteomes" id="UP000475862">
    <property type="component" value="Unassembled WGS sequence"/>
</dbReference>